<dbReference type="AlphaFoldDB" id="A0A2T0FCE1"/>
<dbReference type="GeneID" id="36514041"/>
<dbReference type="STRING" id="45607.A0A2T0FCE1"/>
<keyword evidence="3" id="KW-1185">Reference proteome</keyword>
<reference evidence="2 3" key="1">
    <citation type="submission" date="2017-04" db="EMBL/GenBank/DDBJ databases">
        <title>Genome sequencing of [Candida] sorbophila.</title>
        <authorList>
            <person name="Ahn J.O."/>
        </authorList>
    </citation>
    <scope>NUCLEOTIDE SEQUENCE [LARGE SCALE GENOMIC DNA]</scope>
    <source>
        <strain evidence="2 3">DS02</strain>
    </source>
</reference>
<feature type="domain" description="CoA-binding" evidence="1">
    <location>
        <begin position="4"/>
        <end position="102"/>
    </location>
</feature>
<dbReference type="SUPFAM" id="SSF51735">
    <property type="entry name" value="NAD(P)-binding Rossmann-fold domains"/>
    <property type="match status" value="1"/>
</dbReference>
<protein>
    <recommendedName>
        <fullName evidence="1">CoA-binding domain-containing protein</fullName>
    </recommendedName>
</protein>
<name>A0A2T0FCE1_9ASCO</name>
<dbReference type="Gene3D" id="3.40.50.720">
    <property type="entry name" value="NAD(P)-binding Rossmann-like Domain"/>
    <property type="match status" value="1"/>
</dbReference>
<dbReference type="InterPro" id="IPR003781">
    <property type="entry name" value="CoA-bd"/>
</dbReference>
<dbReference type="SMART" id="SM00881">
    <property type="entry name" value="CoA_binding"/>
    <property type="match status" value="1"/>
</dbReference>
<dbReference type="EMBL" id="NDIQ01000001">
    <property type="protein sequence ID" value="PRT52672.1"/>
    <property type="molecule type" value="Genomic_DNA"/>
</dbReference>
<dbReference type="Pfam" id="PF13380">
    <property type="entry name" value="CoA_binding_2"/>
    <property type="match status" value="1"/>
</dbReference>
<evidence type="ECO:0000259" key="1">
    <source>
        <dbReference type="SMART" id="SM00881"/>
    </source>
</evidence>
<gene>
    <name evidence="2" type="ORF">B9G98_00292</name>
</gene>
<dbReference type="RefSeq" id="XP_024662618.1">
    <property type="nucleotide sequence ID" value="XM_024806850.1"/>
</dbReference>
<dbReference type="InterPro" id="IPR036291">
    <property type="entry name" value="NAD(P)-bd_dom_sf"/>
</dbReference>
<comment type="caution">
    <text evidence="2">The sequence shown here is derived from an EMBL/GenBank/DDBJ whole genome shotgun (WGS) entry which is preliminary data.</text>
</comment>
<evidence type="ECO:0000313" key="3">
    <source>
        <dbReference type="Proteomes" id="UP000238350"/>
    </source>
</evidence>
<proteinExistence type="predicted"/>
<accession>A0A2T0FCE1</accession>
<dbReference type="Proteomes" id="UP000238350">
    <property type="component" value="Unassembled WGS sequence"/>
</dbReference>
<evidence type="ECO:0000313" key="2">
    <source>
        <dbReference type="EMBL" id="PRT52672.1"/>
    </source>
</evidence>
<dbReference type="PANTHER" id="PTHR33303">
    <property type="entry name" value="CYTOPLASMIC PROTEIN-RELATED"/>
    <property type="match status" value="1"/>
</dbReference>
<sequence>MDSFFKANRVYAVAGASSNPSKFGYKVLKWYKDRNIPAVPINFRKEVILEIPSVEDVTQVPVKPGQDVAISVVSPPAVTQKMLESLDKAQGNVEAVWLQPGTYDQAVLALAQEKVPNVITDCILVKGDNYLPSKL</sequence>
<dbReference type="PANTHER" id="PTHR33303:SF2">
    <property type="entry name" value="COA-BINDING DOMAIN-CONTAINING PROTEIN"/>
    <property type="match status" value="1"/>
</dbReference>
<dbReference type="OrthoDB" id="5138418at2759"/>
<organism evidence="2 3">
    <name type="scientific">Wickerhamiella sorbophila</name>
    <dbReference type="NCBI Taxonomy" id="45607"/>
    <lineage>
        <taxon>Eukaryota</taxon>
        <taxon>Fungi</taxon>
        <taxon>Dikarya</taxon>
        <taxon>Ascomycota</taxon>
        <taxon>Saccharomycotina</taxon>
        <taxon>Dipodascomycetes</taxon>
        <taxon>Dipodascales</taxon>
        <taxon>Trichomonascaceae</taxon>
        <taxon>Wickerhamiella</taxon>
    </lineage>
</organism>